<evidence type="ECO:0000313" key="2">
    <source>
        <dbReference type="Proteomes" id="UP001497482"/>
    </source>
</evidence>
<dbReference type="Proteomes" id="UP001497482">
    <property type="component" value="Chromosome 12"/>
</dbReference>
<sequence length="151" mass="16866">MTPALPFPLHCSGIDCIDRSDVALTVSLSARSGAHTRDAPVTGLTEQRLLLAAAPTGHHNIADVAQQIYEDLHQIHSKKALSMLALNEPDLITEAIPKHLERIPKRRTLGSILRSVCRVIFRFRQALIPPYNLTFSSECLTMVRELWLFCD</sequence>
<proteinExistence type="predicted"/>
<gene>
    <name evidence="1" type="ORF">KC01_LOCUS7471</name>
</gene>
<organism evidence="1 2">
    <name type="scientific">Knipowitschia caucasica</name>
    <name type="common">Caucasian dwarf goby</name>
    <name type="synonym">Pomatoschistus caucasicus</name>
    <dbReference type="NCBI Taxonomy" id="637954"/>
    <lineage>
        <taxon>Eukaryota</taxon>
        <taxon>Metazoa</taxon>
        <taxon>Chordata</taxon>
        <taxon>Craniata</taxon>
        <taxon>Vertebrata</taxon>
        <taxon>Euteleostomi</taxon>
        <taxon>Actinopterygii</taxon>
        <taxon>Neopterygii</taxon>
        <taxon>Teleostei</taxon>
        <taxon>Neoteleostei</taxon>
        <taxon>Acanthomorphata</taxon>
        <taxon>Gobiaria</taxon>
        <taxon>Gobiiformes</taxon>
        <taxon>Gobioidei</taxon>
        <taxon>Gobiidae</taxon>
        <taxon>Gobiinae</taxon>
        <taxon>Knipowitschia</taxon>
    </lineage>
</organism>
<protein>
    <submittedName>
        <fullName evidence="1">Uncharacterized protein</fullName>
    </submittedName>
</protein>
<keyword evidence="2" id="KW-1185">Reference proteome</keyword>
<reference evidence="1 2" key="1">
    <citation type="submission" date="2024-04" db="EMBL/GenBank/DDBJ databases">
        <authorList>
            <person name="Waldvogel A.-M."/>
            <person name="Schoenle A."/>
        </authorList>
    </citation>
    <scope>NUCLEOTIDE SEQUENCE [LARGE SCALE GENOMIC DNA]</scope>
</reference>
<accession>A0AAV2JHD6</accession>
<dbReference type="AlphaFoldDB" id="A0AAV2JHD6"/>
<name>A0AAV2JHD6_KNICA</name>
<evidence type="ECO:0000313" key="1">
    <source>
        <dbReference type="EMBL" id="CAL1576010.1"/>
    </source>
</evidence>
<dbReference type="EMBL" id="OZ035834">
    <property type="protein sequence ID" value="CAL1576010.1"/>
    <property type="molecule type" value="Genomic_DNA"/>
</dbReference>